<evidence type="ECO:0000313" key="2">
    <source>
        <dbReference type="Proteomes" id="UP000319204"/>
    </source>
</evidence>
<dbReference type="OrthoDB" id="580775at2"/>
<dbReference type="Proteomes" id="UP000319204">
    <property type="component" value="Unassembled WGS sequence"/>
</dbReference>
<dbReference type="SUPFAM" id="SSF56801">
    <property type="entry name" value="Acetyl-CoA synthetase-like"/>
    <property type="match status" value="1"/>
</dbReference>
<comment type="caution">
    <text evidence="1">The sequence shown here is derived from an EMBL/GenBank/DDBJ whole genome shotgun (WGS) entry which is preliminary data.</text>
</comment>
<dbReference type="Gene3D" id="3.40.50.12780">
    <property type="entry name" value="N-terminal domain of ligase-like"/>
    <property type="match status" value="1"/>
</dbReference>
<gene>
    <name evidence="1" type="ORF">FOT42_000730</name>
</gene>
<dbReference type="GO" id="GO:0016874">
    <property type="term" value="F:ligase activity"/>
    <property type="evidence" value="ECO:0007669"/>
    <property type="project" value="UniProtKB-KW"/>
</dbReference>
<reference evidence="1" key="1">
    <citation type="submission" date="2019-10" db="EMBL/GenBank/DDBJ databases">
        <title>Muricauda hadale sp. nov., a piezophilic bacterium isolated from hadopelagic water of the Mariana Trench.</title>
        <authorList>
            <person name="Wei Y."/>
        </authorList>
    </citation>
    <scope>NUCLEOTIDE SEQUENCE [LARGE SCALE GENOMIC DNA]</scope>
    <source>
        <strain evidence="1">MT-229</strain>
    </source>
</reference>
<dbReference type="EMBL" id="VNIK02000001">
    <property type="protein sequence ID" value="KAB5491504.1"/>
    <property type="molecule type" value="Genomic_DNA"/>
</dbReference>
<organism evidence="1 2">
    <name type="scientific">Flagellimonas hadalis</name>
    <dbReference type="NCBI Taxonomy" id="2597517"/>
    <lineage>
        <taxon>Bacteria</taxon>
        <taxon>Pseudomonadati</taxon>
        <taxon>Bacteroidota</taxon>
        <taxon>Flavobacteriia</taxon>
        <taxon>Flavobacteriales</taxon>
        <taxon>Flavobacteriaceae</taxon>
        <taxon>Flagellimonas</taxon>
    </lineage>
</organism>
<dbReference type="PANTHER" id="PTHR36932:SF1">
    <property type="entry name" value="CAPSULAR POLYSACCHARIDE BIOSYNTHESIS PROTEIN"/>
    <property type="match status" value="1"/>
</dbReference>
<keyword evidence="2" id="KW-1185">Reference proteome</keyword>
<proteinExistence type="predicted"/>
<dbReference type="InterPro" id="IPR042099">
    <property type="entry name" value="ANL_N_sf"/>
</dbReference>
<protein>
    <submittedName>
        <fullName evidence="1">Phenylacetate--CoA ligase family protein</fullName>
    </submittedName>
</protein>
<dbReference type="InterPro" id="IPR053158">
    <property type="entry name" value="CapK_Type1_Caps_Biosynth"/>
</dbReference>
<dbReference type="RefSeq" id="WP_151888659.1">
    <property type="nucleotide sequence ID" value="NZ_VNIK02000001.1"/>
</dbReference>
<accession>A0A5N5ITG2</accession>
<keyword evidence="1" id="KW-0436">Ligase</keyword>
<dbReference type="AlphaFoldDB" id="A0A5N5ITG2"/>
<sequence>MKTSLSNQIRQFAFWAKDAIKGGEIKSNLQDIEESFALESFQALEKKNDKYLHGLLKKATSKTKFYAHLKGQESLHNFPVVDKNVIRANFDDLQMDTSSHTVFTSGSTGTPFMVHQTQKKKSRNTADTLYFAGRAGYVLGDKLLYLRLWSKKLKKKRFLATLQNIVQLDIENLEEQQIKDLLKRLQKDNSKKGWLGYPSGLEKICDYLDSTNSGPLDCNIGSIIGISENLSRHVKSKMGHYFGVPMVSRYSNTENGILAQQPMGSDHFTINWASYIVEILDFNEDSPVKNGELGRIVITDLFNEATPMIRYDTGDVGSMSIKPEHPFPVLNTVEGRQSDILFDTKGALVSPFKIMSIVLDFPEVRQLQVIQTDISKYTVKVNNDGKFHRETELSSILRSYVGTDAHITVDYVDEIPSLSSKKQKISRNLLVEKNRPSKEKMMTV</sequence>
<evidence type="ECO:0000313" key="1">
    <source>
        <dbReference type="EMBL" id="KAB5491504.1"/>
    </source>
</evidence>
<name>A0A5N5ITG2_9FLAO</name>
<dbReference type="PANTHER" id="PTHR36932">
    <property type="entry name" value="CAPSULAR POLYSACCHARIDE BIOSYNTHESIS PROTEIN"/>
    <property type="match status" value="1"/>
</dbReference>